<protein>
    <submittedName>
        <fullName evidence="2">VOC family protein</fullName>
    </submittedName>
</protein>
<evidence type="ECO:0000259" key="1">
    <source>
        <dbReference type="PROSITE" id="PS51819"/>
    </source>
</evidence>
<organism evidence="2 3">
    <name type="scientific">Rhodococcoides corynebacterioides</name>
    <dbReference type="NCBI Taxonomy" id="53972"/>
    <lineage>
        <taxon>Bacteria</taxon>
        <taxon>Bacillati</taxon>
        <taxon>Actinomycetota</taxon>
        <taxon>Actinomycetes</taxon>
        <taxon>Mycobacteriales</taxon>
        <taxon>Nocardiaceae</taxon>
        <taxon>Rhodococcoides</taxon>
    </lineage>
</organism>
<dbReference type="RefSeq" id="WP_222682759.1">
    <property type="nucleotide sequence ID" value="NZ_JABUBT010000001.1"/>
</dbReference>
<name>A0ABS7P0N0_9NOCA</name>
<dbReference type="PANTHER" id="PTHR36503:SF3">
    <property type="entry name" value="BLR0126 PROTEIN"/>
    <property type="match status" value="1"/>
</dbReference>
<accession>A0ABS7P0N0</accession>
<dbReference type="Proteomes" id="UP000825228">
    <property type="component" value="Unassembled WGS sequence"/>
</dbReference>
<evidence type="ECO:0000313" key="2">
    <source>
        <dbReference type="EMBL" id="MBY6365606.1"/>
    </source>
</evidence>
<feature type="domain" description="VOC" evidence="1">
    <location>
        <begin position="2"/>
        <end position="115"/>
    </location>
</feature>
<dbReference type="EMBL" id="JABUBU010000001">
    <property type="protein sequence ID" value="MBY6365606.1"/>
    <property type="molecule type" value="Genomic_DNA"/>
</dbReference>
<dbReference type="InterPro" id="IPR004360">
    <property type="entry name" value="Glyas_Fos-R_dOase_dom"/>
</dbReference>
<reference evidence="2 3" key="1">
    <citation type="submission" date="2020-06" db="EMBL/GenBank/DDBJ databases">
        <title>Taxonomy, biology and ecology of Rhodococcus bacteria occurring in California pistachio and other woody hosts as revealed by genome sequence analyses.</title>
        <authorList>
            <person name="Gai Y."/>
            <person name="Riely B."/>
        </authorList>
    </citation>
    <scope>NUCLEOTIDE SEQUENCE [LARGE SCALE GENOMIC DNA]</scope>
    <source>
        <strain evidence="2 3">BP-281</strain>
    </source>
</reference>
<keyword evidence="3" id="KW-1185">Reference proteome</keyword>
<dbReference type="PROSITE" id="PS51819">
    <property type="entry name" value="VOC"/>
    <property type="match status" value="1"/>
</dbReference>
<proteinExistence type="predicted"/>
<dbReference type="Pfam" id="PF00903">
    <property type="entry name" value="Glyoxalase"/>
    <property type="match status" value="1"/>
</dbReference>
<comment type="caution">
    <text evidence="2">The sequence shown here is derived from an EMBL/GenBank/DDBJ whole genome shotgun (WGS) entry which is preliminary data.</text>
</comment>
<sequence length="117" mass="12534">MEVVRITANLTVADIPSAAPFYRDVLGLSEVEFDLGWVTRLTAPDSGASVQLVSTDATAPAVPAVSVHVVDVDAAYEEVTALGLDIVHPLTTEEWGVRRFLVRAPDGTVVNIVRHAR</sequence>
<evidence type="ECO:0000313" key="3">
    <source>
        <dbReference type="Proteomes" id="UP000825228"/>
    </source>
</evidence>
<dbReference type="InterPro" id="IPR037523">
    <property type="entry name" value="VOC_core"/>
</dbReference>
<gene>
    <name evidence="2" type="ORF">HQ603_02445</name>
</gene>
<dbReference type="InterPro" id="IPR029068">
    <property type="entry name" value="Glyas_Bleomycin-R_OHBP_Dase"/>
</dbReference>
<dbReference type="Gene3D" id="3.10.180.10">
    <property type="entry name" value="2,3-Dihydroxybiphenyl 1,2-Dioxygenase, domain 1"/>
    <property type="match status" value="1"/>
</dbReference>
<dbReference type="SUPFAM" id="SSF54593">
    <property type="entry name" value="Glyoxalase/Bleomycin resistance protein/Dihydroxybiphenyl dioxygenase"/>
    <property type="match status" value="1"/>
</dbReference>
<dbReference type="PANTHER" id="PTHR36503">
    <property type="entry name" value="BLR2520 PROTEIN"/>
    <property type="match status" value="1"/>
</dbReference>